<feature type="compositionally biased region" description="Polar residues" evidence="1">
    <location>
        <begin position="396"/>
        <end position="405"/>
    </location>
</feature>
<comment type="caution">
    <text evidence="2">The sequence shown here is derived from an EMBL/GenBank/DDBJ whole genome shotgun (WGS) entry which is preliminary data.</text>
</comment>
<dbReference type="EMBL" id="JADGJH010003041">
    <property type="protein sequence ID" value="KAJ3093538.1"/>
    <property type="molecule type" value="Genomic_DNA"/>
</dbReference>
<gene>
    <name evidence="2" type="ORF">HK100_006557</name>
</gene>
<evidence type="ECO:0000256" key="1">
    <source>
        <dbReference type="SAM" id="MobiDB-lite"/>
    </source>
</evidence>
<dbReference type="InterPro" id="IPR039495">
    <property type="entry name" value="TAF1A"/>
</dbReference>
<feature type="region of interest" description="Disordered" evidence="1">
    <location>
        <begin position="298"/>
        <end position="327"/>
    </location>
</feature>
<dbReference type="PANTHER" id="PTHR32122">
    <property type="entry name" value="TATA BOX-BINDING PROTEIN ASSOCIATED FACTOR RNA POLYMERASE I SUBUNIT A"/>
    <property type="match status" value="1"/>
</dbReference>
<sequence length="489" mass="55576">MAVNGLENDLFIAILLMNDEFDEAISIVTKFHQEMPLHPNSCRYFIQLSNYLKRSIQPQIYSQMIKLDPKSELELAYLPLIEFKESQLDLDQDTRLEQMREILAILARRLDFSCGDEWTWRKLVIIVHEIRKQDVADGADEFENDNASDAVVWHDRCKWWTNAHLEWHRRSVSSLSSILQNEMFARLKAVGIYLVAGPSPRLKSFFENQQAIDRFSNCSSIHEALNFNEIETSSGSGIMQMNPSLIFTPTNPVKIPECLLAPPKRVKVEPHNGGTDLRINKPTTEEIIEFMGGDYGFLSDNDDSSSDDSDFSDAIRPEWGDGGGRAGNLLFTSKTYIDTDDEDGEIGEEGDDNLDAGHIDEREQKAKEFAQLLLKRKWFDGSDDDDDDDDREPENENTLSENDSNLLLQASNQPRNPKIHRQRSNHYSSAVARIDYDGVEMEARWGAVPLAAVEMAAKEDENVVDNSDDVSSDDDDEFDLEKELEALIG</sequence>
<name>A0AAD5XBA4_9FUNG</name>
<protein>
    <submittedName>
        <fullName evidence="2">Uncharacterized protein</fullName>
    </submittedName>
</protein>
<dbReference type="Proteomes" id="UP001211907">
    <property type="component" value="Unassembled WGS sequence"/>
</dbReference>
<dbReference type="GO" id="GO:0006360">
    <property type="term" value="P:transcription by RNA polymerase I"/>
    <property type="evidence" value="ECO:0007669"/>
    <property type="project" value="InterPro"/>
</dbReference>
<keyword evidence="3" id="KW-1185">Reference proteome</keyword>
<feature type="compositionally biased region" description="Acidic residues" evidence="1">
    <location>
        <begin position="381"/>
        <end position="395"/>
    </location>
</feature>
<feature type="region of interest" description="Disordered" evidence="1">
    <location>
        <begin position="380"/>
        <end position="405"/>
    </location>
</feature>
<dbReference type="GO" id="GO:0000120">
    <property type="term" value="C:RNA polymerase I transcription regulator complex"/>
    <property type="evidence" value="ECO:0007669"/>
    <property type="project" value="InterPro"/>
</dbReference>
<dbReference type="PANTHER" id="PTHR32122:SF1">
    <property type="entry name" value="TATA BOX-BINDING PROTEIN-ASSOCIATED FACTOR RNA POLYMERASE I SUBUNIT A"/>
    <property type="match status" value="1"/>
</dbReference>
<proteinExistence type="predicted"/>
<reference evidence="2" key="1">
    <citation type="submission" date="2020-05" db="EMBL/GenBank/DDBJ databases">
        <title>Phylogenomic resolution of chytrid fungi.</title>
        <authorList>
            <person name="Stajich J.E."/>
            <person name="Amses K."/>
            <person name="Simmons R."/>
            <person name="Seto K."/>
            <person name="Myers J."/>
            <person name="Bonds A."/>
            <person name="Quandt C.A."/>
            <person name="Barry K."/>
            <person name="Liu P."/>
            <person name="Grigoriev I."/>
            <person name="Longcore J.E."/>
            <person name="James T.Y."/>
        </authorList>
    </citation>
    <scope>NUCLEOTIDE SEQUENCE</scope>
    <source>
        <strain evidence="2">JEL0513</strain>
    </source>
</reference>
<accession>A0AAD5XBA4</accession>
<organism evidence="2 3">
    <name type="scientific">Physocladia obscura</name>
    <dbReference type="NCBI Taxonomy" id="109957"/>
    <lineage>
        <taxon>Eukaryota</taxon>
        <taxon>Fungi</taxon>
        <taxon>Fungi incertae sedis</taxon>
        <taxon>Chytridiomycota</taxon>
        <taxon>Chytridiomycota incertae sedis</taxon>
        <taxon>Chytridiomycetes</taxon>
        <taxon>Chytridiales</taxon>
        <taxon>Chytriomycetaceae</taxon>
        <taxon>Physocladia</taxon>
    </lineage>
</organism>
<evidence type="ECO:0000313" key="2">
    <source>
        <dbReference type="EMBL" id="KAJ3093538.1"/>
    </source>
</evidence>
<dbReference type="AlphaFoldDB" id="A0AAD5XBA4"/>
<dbReference type="Pfam" id="PF14929">
    <property type="entry name" value="TAF1_subA"/>
    <property type="match status" value="1"/>
</dbReference>
<feature type="compositionally biased region" description="Acidic residues" evidence="1">
    <location>
        <begin position="300"/>
        <end position="311"/>
    </location>
</feature>
<dbReference type="InterPro" id="IPR052669">
    <property type="entry name" value="SL1/TIF-IB_Component"/>
</dbReference>
<evidence type="ECO:0000313" key="3">
    <source>
        <dbReference type="Proteomes" id="UP001211907"/>
    </source>
</evidence>